<gene>
    <name evidence="4" type="ORF">GCM10009118_31930</name>
</gene>
<dbReference type="InterPro" id="IPR050570">
    <property type="entry name" value="Cell_wall_metabolism_enzyme"/>
</dbReference>
<reference evidence="4 5" key="1">
    <citation type="journal article" date="2019" name="Int. J. Syst. Evol. Microbiol.">
        <title>The Global Catalogue of Microorganisms (GCM) 10K type strain sequencing project: providing services to taxonomists for standard genome sequencing and annotation.</title>
        <authorList>
            <consortium name="The Broad Institute Genomics Platform"/>
            <consortium name="The Broad Institute Genome Sequencing Center for Infectious Disease"/>
            <person name="Wu L."/>
            <person name="Ma J."/>
        </authorList>
    </citation>
    <scope>NUCLEOTIDE SEQUENCE [LARGE SCALE GENOMIC DNA]</scope>
    <source>
        <strain evidence="4 5">JCM 16083</strain>
    </source>
</reference>
<protein>
    <submittedName>
        <fullName evidence="4">M23 family metallopeptidase</fullName>
    </submittedName>
</protein>
<accession>A0ABN1MU10</accession>
<evidence type="ECO:0000256" key="1">
    <source>
        <dbReference type="ARBA" id="ARBA00022729"/>
    </source>
</evidence>
<evidence type="ECO:0000259" key="3">
    <source>
        <dbReference type="Pfam" id="PF01551"/>
    </source>
</evidence>
<dbReference type="PANTHER" id="PTHR21666">
    <property type="entry name" value="PEPTIDASE-RELATED"/>
    <property type="match status" value="1"/>
</dbReference>
<keyword evidence="2" id="KW-0812">Transmembrane</keyword>
<keyword evidence="5" id="KW-1185">Reference proteome</keyword>
<keyword evidence="2" id="KW-0472">Membrane</keyword>
<dbReference type="CDD" id="cd12797">
    <property type="entry name" value="M23_peptidase"/>
    <property type="match status" value="1"/>
</dbReference>
<organism evidence="4 5">
    <name type="scientific">Wandonia haliotis</name>
    <dbReference type="NCBI Taxonomy" id="574963"/>
    <lineage>
        <taxon>Bacteria</taxon>
        <taxon>Pseudomonadati</taxon>
        <taxon>Bacteroidota</taxon>
        <taxon>Flavobacteriia</taxon>
        <taxon>Flavobacteriales</taxon>
        <taxon>Crocinitomicaceae</taxon>
        <taxon>Wandonia</taxon>
    </lineage>
</organism>
<dbReference type="RefSeq" id="WP_343790335.1">
    <property type="nucleotide sequence ID" value="NZ_BAAAFH010000022.1"/>
</dbReference>
<evidence type="ECO:0000313" key="4">
    <source>
        <dbReference type="EMBL" id="GAA0876783.1"/>
    </source>
</evidence>
<dbReference type="Pfam" id="PF01551">
    <property type="entry name" value="Peptidase_M23"/>
    <property type="match status" value="1"/>
</dbReference>
<dbReference type="PANTHER" id="PTHR21666:SF289">
    <property type="entry name" value="L-ALA--D-GLU ENDOPEPTIDASE"/>
    <property type="match status" value="1"/>
</dbReference>
<dbReference type="SUPFAM" id="SSF51261">
    <property type="entry name" value="Duplicated hybrid motif"/>
    <property type="match status" value="1"/>
</dbReference>
<keyword evidence="1" id="KW-0732">Signal</keyword>
<feature type="transmembrane region" description="Helical" evidence="2">
    <location>
        <begin position="36"/>
        <end position="57"/>
    </location>
</feature>
<dbReference type="InterPro" id="IPR016047">
    <property type="entry name" value="M23ase_b-sheet_dom"/>
</dbReference>
<sequence length="285" mass="31918">MNFISKLRLFFLKRIKINGLNPDSYQPLWGVEVSRLVLLSVLFLFFLLFFGLSILIVSYTPAKGLLPDSVRNTDRVTLEQQYLKIDSLMSRLEMQEKYISDVKKIILGEPLGEDIPEDTLGENTAQNLEDVSTDFSASERNLAEKVRDEIKEDQGFEEGHEKLEGLYFFPPVNGVLSAKMENGHLGVDVVTEEKATIKSVLDGTVIFSDWTNRGGRTVIVTHGNGYISVYMHASVLLKKAGDRVRGGDPVAIVGNSGENTTGPHLHFELIFNGKYVNPLNYISFK</sequence>
<dbReference type="EMBL" id="BAAAFH010000022">
    <property type="protein sequence ID" value="GAA0876783.1"/>
    <property type="molecule type" value="Genomic_DNA"/>
</dbReference>
<evidence type="ECO:0000313" key="5">
    <source>
        <dbReference type="Proteomes" id="UP001501126"/>
    </source>
</evidence>
<dbReference type="Gene3D" id="2.70.70.10">
    <property type="entry name" value="Glucose Permease (Domain IIA)"/>
    <property type="match status" value="1"/>
</dbReference>
<feature type="domain" description="M23ase beta-sheet core" evidence="3">
    <location>
        <begin position="183"/>
        <end position="278"/>
    </location>
</feature>
<keyword evidence="2" id="KW-1133">Transmembrane helix</keyword>
<comment type="caution">
    <text evidence="4">The sequence shown here is derived from an EMBL/GenBank/DDBJ whole genome shotgun (WGS) entry which is preliminary data.</text>
</comment>
<proteinExistence type="predicted"/>
<dbReference type="InterPro" id="IPR011055">
    <property type="entry name" value="Dup_hybrid_motif"/>
</dbReference>
<name>A0ABN1MU10_9FLAO</name>
<evidence type="ECO:0000256" key="2">
    <source>
        <dbReference type="SAM" id="Phobius"/>
    </source>
</evidence>
<dbReference type="Proteomes" id="UP001501126">
    <property type="component" value="Unassembled WGS sequence"/>
</dbReference>